<feature type="transmembrane region" description="Helical" evidence="7">
    <location>
        <begin position="125"/>
        <end position="146"/>
    </location>
</feature>
<protein>
    <submittedName>
        <fullName evidence="10">Binding-protein-dependent transport systems inner membrane component</fullName>
    </submittedName>
</protein>
<dbReference type="RefSeq" id="WP_013740012.1">
    <property type="nucleotide sequence ID" value="NC_015436.1"/>
</dbReference>
<proteinExistence type="inferred from homology"/>
<dbReference type="Pfam" id="PF00528">
    <property type="entry name" value="BPD_transp_1"/>
    <property type="match status" value="1"/>
</dbReference>
<dbReference type="PROSITE" id="PS50928">
    <property type="entry name" value="ABC_TM1"/>
    <property type="match status" value="1"/>
</dbReference>
<evidence type="ECO:0000256" key="6">
    <source>
        <dbReference type="ARBA" id="ARBA00023136"/>
    </source>
</evidence>
<dbReference type="STRING" id="760011.Spico_1413"/>
<feature type="transmembrane region" description="Helical" evidence="7">
    <location>
        <begin position="215"/>
        <end position="236"/>
    </location>
</feature>
<feature type="transmembrane region" description="Helical" evidence="7">
    <location>
        <begin position="94"/>
        <end position="113"/>
    </location>
</feature>
<evidence type="ECO:0000256" key="8">
    <source>
        <dbReference type="SAM" id="MobiDB-lite"/>
    </source>
</evidence>
<name>F4GI19_PARC1</name>
<dbReference type="KEGG" id="scc:Spico_1413"/>
<feature type="compositionally biased region" description="Basic and acidic residues" evidence="8">
    <location>
        <begin position="11"/>
        <end position="22"/>
    </location>
</feature>
<keyword evidence="11" id="KW-1185">Reference proteome</keyword>
<organism evidence="10 11">
    <name type="scientific">Parasphaerochaeta coccoides (strain ATCC BAA-1237 / DSM 17374 / SPN1)</name>
    <name type="common">Sphaerochaeta coccoides</name>
    <dbReference type="NCBI Taxonomy" id="760011"/>
    <lineage>
        <taxon>Bacteria</taxon>
        <taxon>Pseudomonadati</taxon>
        <taxon>Spirochaetota</taxon>
        <taxon>Spirochaetia</taxon>
        <taxon>Spirochaetales</taxon>
        <taxon>Sphaerochaetaceae</taxon>
        <taxon>Parasphaerochaeta</taxon>
    </lineage>
</organism>
<keyword evidence="4 7" id="KW-0812">Transmembrane</keyword>
<dbReference type="Proteomes" id="UP000007939">
    <property type="component" value="Chromosome"/>
</dbReference>
<dbReference type="InterPro" id="IPR051393">
    <property type="entry name" value="ABC_transporter_permease"/>
</dbReference>
<evidence type="ECO:0000256" key="1">
    <source>
        <dbReference type="ARBA" id="ARBA00004651"/>
    </source>
</evidence>
<reference evidence="11" key="1">
    <citation type="submission" date="2011-04" db="EMBL/GenBank/DDBJ databases">
        <title>The complete genome of Spirochaeta coccoides DSM 17374.</title>
        <authorList>
            <person name="Lucas S."/>
            <person name="Copeland A."/>
            <person name="Lapidus A."/>
            <person name="Bruce D."/>
            <person name="Goodwin L."/>
            <person name="Pitluck S."/>
            <person name="Peters L."/>
            <person name="Kyrpides N."/>
            <person name="Mavromatis K."/>
            <person name="Pagani I."/>
            <person name="Ivanova N."/>
            <person name="Ovchinnikova G."/>
            <person name="Lu M."/>
            <person name="Detter J.C."/>
            <person name="Tapia R."/>
            <person name="Han C."/>
            <person name="Land M."/>
            <person name="Hauser L."/>
            <person name="Markowitz V."/>
            <person name="Cheng J.-F."/>
            <person name="Hugenholtz P."/>
            <person name="Woyke T."/>
            <person name="Wu D."/>
            <person name="Spring S."/>
            <person name="Schroeder M."/>
            <person name="Brambilla E."/>
            <person name="Klenk H.-P."/>
            <person name="Eisen J.A."/>
        </authorList>
    </citation>
    <scope>NUCLEOTIDE SEQUENCE [LARGE SCALE GENOMIC DNA]</scope>
    <source>
        <strain evidence="11">ATCC BAA-1237 / DSM 17374 / SPN1</strain>
    </source>
</reference>
<evidence type="ECO:0000313" key="11">
    <source>
        <dbReference type="Proteomes" id="UP000007939"/>
    </source>
</evidence>
<comment type="similarity">
    <text evidence="7">Belongs to the binding-protein-dependent transport system permease family.</text>
</comment>
<reference evidence="10 11" key="2">
    <citation type="journal article" date="2012" name="Stand. Genomic Sci.">
        <title>Complete genome sequence of the termite hindgut bacterium Spirochaeta coccoides type strain (SPN1(T)), reclassification in the genus Sphaerochaeta as Sphaerochaeta coccoides comb. nov. and emendations of the family Spirochaetaceae and the genus Sphaerochaeta.</title>
        <authorList>
            <person name="Abt B."/>
            <person name="Han C."/>
            <person name="Scheuner C."/>
            <person name="Lu M."/>
            <person name="Lapidus A."/>
            <person name="Nolan M."/>
            <person name="Lucas S."/>
            <person name="Hammon N."/>
            <person name="Deshpande S."/>
            <person name="Cheng J.F."/>
            <person name="Tapia R."/>
            <person name="Goodwin L.A."/>
            <person name="Pitluck S."/>
            <person name="Liolios K."/>
            <person name="Pagani I."/>
            <person name="Ivanova N."/>
            <person name="Mavromatis K."/>
            <person name="Mikhailova N."/>
            <person name="Huntemann M."/>
            <person name="Pati A."/>
            <person name="Chen A."/>
            <person name="Palaniappan K."/>
            <person name="Land M."/>
            <person name="Hauser L."/>
            <person name="Brambilla E.M."/>
            <person name="Rohde M."/>
            <person name="Spring S."/>
            <person name="Gronow S."/>
            <person name="Goker M."/>
            <person name="Woyke T."/>
            <person name="Bristow J."/>
            <person name="Eisen J.A."/>
            <person name="Markowitz V."/>
            <person name="Hugenholtz P."/>
            <person name="Kyrpides N.C."/>
            <person name="Klenk H.P."/>
            <person name="Detter J.C."/>
        </authorList>
    </citation>
    <scope>NUCLEOTIDE SEQUENCE [LARGE SCALE GENOMIC DNA]</scope>
    <source>
        <strain evidence="11">ATCC BAA-1237 / DSM 17374 / SPN1</strain>
    </source>
</reference>
<dbReference type="AlphaFoldDB" id="F4GI19"/>
<evidence type="ECO:0000256" key="3">
    <source>
        <dbReference type="ARBA" id="ARBA00022475"/>
    </source>
</evidence>
<dbReference type="GO" id="GO:0055085">
    <property type="term" value="P:transmembrane transport"/>
    <property type="evidence" value="ECO:0007669"/>
    <property type="project" value="InterPro"/>
</dbReference>
<dbReference type="GO" id="GO:0005886">
    <property type="term" value="C:plasma membrane"/>
    <property type="evidence" value="ECO:0007669"/>
    <property type="project" value="UniProtKB-SubCell"/>
</dbReference>
<dbReference type="PANTHER" id="PTHR30193">
    <property type="entry name" value="ABC TRANSPORTER PERMEASE PROTEIN"/>
    <property type="match status" value="1"/>
</dbReference>
<evidence type="ECO:0000259" key="9">
    <source>
        <dbReference type="PROSITE" id="PS50928"/>
    </source>
</evidence>
<evidence type="ECO:0000256" key="2">
    <source>
        <dbReference type="ARBA" id="ARBA00022448"/>
    </source>
</evidence>
<evidence type="ECO:0000256" key="4">
    <source>
        <dbReference type="ARBA" id="ARBA00022692"/>
    </source>
</evidence>
<sequence length="307" mass="34400">METSGKRSISRRQEHWGKPGKLEKPGKASPYLYFLPAVALAVIFSYWPFIKTLVNSFHIVNFKGELVRFVGLENYTRLAANASFLTSLKNTARFTLIFTPVNMVVCLGLAILCQRRRRGSSFNELLFFLPMAVSMSSAALIFKALFNPTIGIVNWALGTDINWFNDPAHAMTTLVVLGVWLDVGLNFILLLTALRNVPRPYLEAVAMEGSSWWRALLSIQLPLISPTLIFVFMTGVKNAMLMSGPVIIMTEGGPYRSTQTVVFQMYLEGFTSGNYTLGSTLSVVIFLFTLMVMLGILAFEKRRVYYS</sequence>
<dbReference type="Gene3D" id="1.10.3720.10">
    <property type="entry name" value="MetI-like"/>
    <property type="match status" value="1"/>
</dbReference>
<feature type="region of interest" description="Disordered" evidence="8">
    <location>
        <begin position="1"/>
        <end position="22"/>
    </location>
</feature>
<feature type="domain" description="ABC transmembrane type-1" evidence="9">
    <location>
        <begin position="88"/>
        <end position="296"/>
    </location>
</feature>
<feature type="transmembrane region" description="Helical" evidence="7">
    <location>
        <begin position="275"/>
        <end position="299"/>
    </location>
</feature>
<gene>
    <name evidence="10" type="ordered locus">Spico_1413</name>
</gene>
<dbReference type="CDD" id="cd06261">
    <property type="entry name" value="TM_PBP2"/>
    <property type="match status" value="1"/>
</dbReference>
<keyword evidence="6 7" id="KW-0472">Membrane</keyword>
<feature type="transmembrane region" description="Helical" evidence="7">
    <location>
        <begin position="31"/>
        <end position="50"/>
    </location>
</feature>
<dbReference type="HOGENOM" id="CLU_016047_0_2_12"/>
<accession>F4GI19</accession>
<dbReference type="OrthoDB" id="368874at2"/>
<dbReference type="InterPro" id="IPR035906">
    <property type="entry name" value="MetI-like_sf"/>
</dbReference>
<evidence type="ECO:0000313" key="10">
    <source>
        <dbReference type="EMBL" id="AEC02617.1"/>
    </source>
</evidence>
<evidence type="ECO:0000256" key="5">
    <source>
        <dbReference type="ARBA" id="ARBA00022989"/>
    </source>
</evidence>
<keyword evidence="5 7" id="KW-1133">Transmembrane helix</keyword>
<dbReference type="eggNOG" id="COG1175">
    <property type="taxonomic scope" value="Bacteria"/>
</dbReference>
<dbReference type="PANTHER" id="PTHR30193:SF37">
    <property type="entry name" value="INNER MEMBRANE ABC TRANSPORTER PERMEASE PROTEIN YCJO"/>
    <property type="match status" value="1"/>
</dbReference>
<dbReference type="InterPro" id="IPR000515">
    <property type="entry name" value="MetI-like"/>
</dbReference>
<evidence type="ECO:0000256" key="7">
    <source>
        <dbReference type="RuleBase" id="RU363032"/>
    </source>
</evidence>
<dbReference type="SUPFAM" id="SSF161098">
    <property type="entry name" value="MetI-like"/>
    <property type="match status" value="1"/>
</dbReference>
<dbReference type="EMBL" id="CP002659">
    <property type="protein sequence ID" value="AEC02617.1"/>
    <property type="molecule type" value="Genomic_DNA"/>
</dbReference>
<keyword evidence="3" id="KW-1003">Cell membrane</keyword>
<keyword evidence="2 7" id="KW-0813">Transport</keyword>
<comment type="subcellular location">
    <subcellularLocation>
        <location evidence="1 7">Cell membrane</location>
        <topology evidence="1 7">Multi-pass membrane protein</topology>
    </subcellularLocation>
</comment>
<feature type="transmembrane region" description="Helical" evidence="7">
    <location>
        <begin position="170"/>
        <end position="194"/>
    </location>
</feature>